<sequence>MAVRIALPYSDIKGDAMTVSHAVRRCTSESGFTPASARPGDYAAQTAQAAAVLEKLAARLHSDGERIRPAVMAVAGMMCEWWEQGIAGTQDPREDADRARLQAMAAALRTA</sequence>
<comment type="caution">
    <text evidence="1">The sequence shown here is derived from an EMBL/GenBank/DDBJ whole genome shotgun (WGS) entry which is preliminary data.</text>
</comment>
<evidence type="ECO:0000313" key="1">
    <source>
        <dbReference type="EMBL" id="MEY8773182.1"/>
    </source>
</evidence>
<evidence type="ECO:0000313" key="2">
    <source>
        <dbReference type="Proteomes" id="UP001565243"/>
    </source>
</evidence>
<dbReference type="EMBL" id="JBGFFX010000019">
    <property type="protein sequence ID" value="MEY8773182.1"/>
    <property type="molecule type" value="Genomic_DNA"/>
</dbReference>
<accession>A0ABV4EE19</accession>
<gene>
    <name evidence="1" type="ORF">AB6T85_22520</name>
</gene>
<keyword evidence="2" id="KW-1185">Reference proteome</keyword>
<dbReference type="Proteomes" id="UP001565243">
    <property type="component" value="Unassembled WGS sequence"/>
</dbReference>
<reference evidence="1 2" key="1">
    <citation type="submission" date="2024-07" db="EMBL/GenBank/DDBJ databases">
        <authorList>
            <person name="Hebao G."/>
        </authorList>
    </citation>
    <scope>NUCLEOTIDE SEQUENCE [LARGE SCALE GENOMIC DNA]</scope>
    <source>
        <strain evidence="1 2">ACCC 02193</strain>
    </source>
</reference>
<protein>
    <submittedName>
        <fullName evidence="1">Uncharacterized protein</fullName>
    </submittedName>
</protein>
<organism evidence="1 2">
    <name type="scientific">Erwinia aeris</name>
    <dbReference type="NCBI Taxonomy" id="3239803"/>
    <lineage>
        <taxon>Bacteria</taxon>
        <taxon>Pseudomonadati</taxon>
        <taxon>Pseudomonadota</taxon>
        <taxon>Gammaproteobacteria</taxon>
        <taxon>Enterobacterales</taxon>
        <taxon>Erwiniaceae</taxon>
        <taxon>Erwinia</taxon>
    </lineage>
</organism>
<name>A0ABV4EE19_9GAMM</name>
<dbReference type="RefSeq" id="WP_369896810.1">
    <property type="nucleotide sequence ID" value="NZ_JBGFFX010000019.1"/>
</dbReference>
<proteinExistence type="predicted"/>